<dbReference type="Gene3D" id="1.10.287.130">
    <property type="match status" value="1"/>
</dbReference>
<keyword evidence="9" id="KW-0418">Kinase</keyword>
<keyword evidence="8" id="KW-0547">Nucleotide-binding</keyword>
<keyword evidence="11 14" id="KW-1133">Transmembrane helix</keyword>
<evidence type="ECO:0000256" key="2">
    <source>
        <dbReference type="ARBA" id="ARBA00004651"/>
    </source>
</evidence>
<dbReference type="CDD" id="cd00130">
    <property type="entry name" value="PAS"/>
    <property type="match status" value="1"/>
</dbReference>
<name>A0AAU8J736_9CYAN</name>
<keyword evidence="12" id="KW-0902">Two-component regulatory system</keyword>
<dbReference type="Gene3D" id="3.30.450.20">
    <property type="entry name" value="PAS domain"/>
    <property type="match status" value="4"/>
</dbReference>
<dbReference type="Pfam" id="PF21623">
    <property type="entry name" value="HK_sensor_dom_bact"/>
    <property type="match status" value="1"/>
</dbReference>
<feature type="coiled-coil region" evidence="13">
    <location>
        <begin position="605"/>
        <end position="646"/>
    </location>
</feature>
<evidence type="ECO:0000256" key="3">
    <source>
        <dbReference type="ARBA" id="ARBA00012438"/>
    </source>
</evidence>
<feature type="domain" description="PAC" evidence="17">
    <location>
        <begin position="440"/>
        <end position="492"/>
    </location>
</feature>
<dbReference type="EC" id="2.7.13.3" evidence="3"/>
<dbReference type="SMART" id="SM00086">
    <property type="entry name" value="PAC"/>
    <property type="match status" value="2"/>
</dbReference>
<comment type="catalytic activity">
    <reaction evidence="1">
        <text>ATP + protein L-histidine = ADP + protein N-phospho-L-histidine.</text>
        <dbReference type="EC" id="2.7.13.3"/>
    </reaction>
</comment>
<dbReference type="InterPro" id="IPR036890">
    <property type="entry name" value="HATPase_C_sf"/>
</dbReference>
<keyword evidence="4" id="KW-1003">Cell membrane</keyword>
<dbReference type="CDD" id="cd00082">
    <property type="entry name" value="HisKA"/>
    <property type="match status" value="1"/>
</dbReference>
<evidence type="ECO:0000256" key="13">
    <source>
        <dbReference type="SAM" id="Coils"/>
    </source>
</evidence>
<feature type="transmembrane region" description="Helical" evidence="14">
    <location>
        <begin position="334"/>
        <end position="353"/>
    </location>
</feature>
<sequence length="928" mass="105380">MIQKTIRFVTTFLLLITPIAVVTGIIYAQQAKQAKTVLEIQASNSVKGQTDQITREFQLIVSDLIFLTKLNELQLYIKLENPQYRDELAREFLNFSASKKMYDQIRFLDQTGMEIVRVNFNGDRASIVPDEKLQNQGNRYYFKDTFQIDPGKIFVSPFDLNVEGNQIEQPLKPMIRFGVPVFDDQNQKRGIVLLNYLGNQLLNQLKNNAAYAPGNVMLLNAQGFWLTGVEDARLWGFMYGDRNHQTFGQYFPEEWQKMSKKKSGQFYSKNGLFTFVTIYPLRGTQKSSIAIAQEAFAPSQAEIGASEYYWQVVSYISTADLQEALNPIRQETTLLFFGLGAIGLVIALWLTNIQNKRAEAEKQIEQQNKFLNNIINSLADPFYVVNVKDYKIITANTAAKKLGKLDRGISLGLTHQSNTSCTNARHSCPLQIVQQTKQPVVLEHTHFRANGEPMMVEVHGYPILDEEGNVVQIIEYSLDITARKQVEEELRKLSQAVEQSANGIIITNLHGKIEYVNRQFAQMTGYTFEEVKDKTPRILNSGKQSKAYYQELWQTIKSGREWRGEFHNRRKDGSLYWAQATLSPIFNAEGNMTHFLGIQENITARKEAESALRNSEAKLRRQTQELAKALEELRHAQSQLIQTEKMSSLGQLVAGIAHEINNPVNFIYGNLAHIQTYVQDLIQLIQLYQTYLPEPAAEITDRIEDIDLEFMIEDIPNLIGSMKQGANRIKAIVSSLRTFSHMDQVGIKAVDIHQGIDSTLILLQPRLNATANRPEIQIEKHYGKLPLVKCYADQMNQVFMNIINNAIDAIDQRDSRQRSALRDRTRSWADFEQNPSRIQIITELITEMGGNRQSVKIRIIDNGSGIPASVKDRVFDPFFTTKDVGQGTGLGLSICYKIITEQHKGKIECFSTVGQGTEFAITLPISGI</sequence>
<evidence type="ECO:0000256" key="4">
    <source>
        <dbReference type="ARBA" id="ARBA00022475"/>
    </source>
</evidence>
<dbReference type="NCBIfam" id="TIGR00229">
    <property type="entry name" value="sensory_box"/>
    <property type="match status" value="2"/>
</dbReference>
<feature type="domain" description="PAS" evidence="16">
    <location>
        <begin position="489"/>
        <end position="535"/>
    </location>
</feature>
<dbReference type="SUPFAM" id="SSF47384">
    <property type="entry name" value="Homodimeric domain of signal transducing histidine kinase"/>
    <property type="match status" value="1"/>
</dbReference>
<dbReference type="InterPro" id="IPR048760">
    <property type="entry name" value="VP0354-like_sensor_dom"/>
</dbReference>
<keyword evidence="10" id="KW-0067">ATP-binding</keyword>
<evidence type="ECO:0000256" key="14">
    <source>
        <dbReference type="SAM" id="Phobius"/>
    </source>
</evidence>
<reference evidence="18" key="1">
    <citation type="submission" date="2024-07" db="EMBL/GenBank/DDBJ databases">
        <authorList>
            <person name="Kim Y.J."/>
            <person name="Jeong J.Y."/>
        </authorList>
    </citation>
    <scope>NUCLEOTIDE SEQUENCE</scope>
    <source>
        <strain evidence="18">GIHE-MW2</strain>
    </source>
</reference>
<dbReference type="Gene3D" id="3.30.565.10">
    <property type="entry name" value="Histidine kinase-like ATPase, C-terminal domain"/>
    <property type="match status" value="1"/>
</dbReference>
<dbReference type="SUPFAM" id="SSF103190">
    <property type="entry name" value="Sensory domain-like"/>
    <property type="match status" value="2"/>
</dbReference>
<dbReference type="InterPro" id="IPR004358">
    <property type="entry name" value="Sig_transdc_His_kin-like_C"/>
</dbReference>
<dbReference type="Pfam" id="PF02518">
    <property type="entry name" value="HATPase_c"/>
    <property type="match status" value="1"/>
</dbReference>
<evidence type="ECO:0000256" key="12">
    <source>
        <dbReference type="ARBA" id="ARBA00023012"/>
    </source>
</evidence>
<dbReference type="SUPFAM" id="SSF55785">
    <property type="entry name" value="PYP-like sensor domain (PAS domain)"/>
    <property type="match status" value="2"/>
</dbReference>
<dbReference type="EMBL" id="CP159837">
    <property type="protein sequence ID" value="XCM34536.1"/>
    <property type="molecule type" value="Genomic_DNA"/>
</dbReference>
<proteinExistence type="predicted"/>
<dbReference type="InterPro" id="IPR005467">
    <property type="entry name" value="His_kinase_dom"/>
</dbReference>
<evidence type="ECO:0000259" key="15">
    <source>
        <dbReference type="PROSITE" id="PS50109"/>
    </source>
</evidence>
<dbReference type="RefSeq" id="WP_054464420.1">
    <property type="nucleotide sequence ID" value="NZ_CP159837.1"/>
</dbReference>
<dbReference type="InterPro" id="IPR003661">
    <property type="entry name" value="HisK_dim/P_dom"/>
</dbReference>
<dbReference type="InterPro" id="IPR029151">
    <property type="entry name" value="Sensor-like_sf"/>
</dbReference>
<keyword evidence="13" id="KW-0175">Coiled coil</keyword>
<keyword evidence="6" id="KW-0808">Transferase</keyword>
<dbReference type="InterPro" id="IPR001610">
    <property type="entry name" value="PAC"/>
</dbReference>
<accession>A0AAU8J736</accession>
<evidence type="ECO:0000256" key="11">
    <source>
        <dbReference type="ARBA" id="ARBA00022989"/>
    </source>
</evidence>
<keyword evidence="7 14" id="KW-0812">Transmembrane</keyword>
<keyword evidence="5" id="KW-0597">Phosphoprotein</keyword>
<protein>
    <recommendedName>
        <fullName evidence="3">histidine kinase</fullName>
        <ecNumber evidence="3">2.7.13.3</ecNumber>
    </recommendedName>
</protein>
<dbReference type="InterPro" id="IPR013656">
    <property type="entry name" value="PAS_4"/>
</dbReference>
<dbReference type="SMART" id="SM00091">
    <property type="entry name" value="PAS"/>
    <property type="match status" value="2"/>
</dbReference>
<dbReference type="PROSITE" id="PS50109">
    <property type="entry name" value="HIS_KIN"/>
    <property type="match status" value="1"/>
</dbReference>
<dbReference type="AlphaFoldDB" id="A0AAU8J736"/>
<dbReference type="InterPro" id="IPR000700">
    <property type="entry name" value="PAS-assoc_C"/>
</dbReference>
<dbReference type="GO" id="GO:0005524">
    <property type="term" value="F:ATP binding"/>
    <property type="evidence" value="ECO:0007669"/>
    <property type="project" value="UniProtKB-KW"/>
</dbReference>
<dbReference type="InterPro" id="IPR036097">
    <property type="entry name" value="HisK_dim/P_sf"/>
</dbReference>
<dbReference type="PANTHER" id="PTHR43065:SF42">
    <property type="entry name" value="TWO-COMPONENT SENSOR PPRA"/>
    <property type="match status" value="1"/>
</dbReference>
<evidence type="ECO:0000313" key="18">
    <source>
        <dbReference type="EMBL" id="XCM34536.1"/>
    </source>
</evidence>
<evidence type="ECO:0000256" key="9">
    <source>
        <dbReference type="ARBA" id="ARBA00022777"/>
    </source>
</evidence>
<evidence type="ECO:0000256" key="6">
    <source>
        <dbReference type="ARBA" id="ARBA00022679"/>
    </source>
</evidence>
<feature type="domain" description="Histidine kinase" evidence="15">
    <location>
        <begin position="655"/>
        <end position="927"/>
    </location>
</feature>
<comment type="subcellular location">
    <subcellularLocation>
        <location evidence="2">Cell membrane</location>
        <topology evidence="2">Multi-pass membrane protein</topology>
    </subcellularLocation>
</comment>
<feature type="domain" description="PAC" evidence="17">
    <location>
        <begin position="562"/>
        <end position="614"/>
    </location>
</feature>
<dbReference type="InterPro" id="IPR000014">
    <property type="entry name" value="PAS"/>
</dbReference>
<dbReference type="PROSITE" id="PS50112">
    <property type="entry name" value="PAS"/>
    <property type="match status" value="1"/>
</dbReference>
<dbReference type="InterPro" id="IPR003594">
    <property type="entry name" value="HATPase_dom"/>
</dbReference>
<dbReference type="PROSITE" id="PS50113">
    <property type="entry name" value="PAC"/>
    <property type="match status" value="2"/>
</dbReference>
<dbReference type="GO" id="GO:0005886">
    <property type="term" value="C:plasma membrane"/>
    <property type="evidence" value="ECO:0007669"/>
    <property type="project" value="UniProtKB-SubCell"/>
</dbReference>
<keyword evidence="14" id="KW-0472">Membrane</keyword>
<dbReference type="Pfam" id="PF13426">
    <property type="entry name" value="PAS_9"/>
    <property type="match status" value="1"/>
</dbReference>
<evidence type="ECO:0000256" key="7">
    <source>
        <dbReference type="ARBA" id="ARBA00022692"/>
    </source>
</evidence>
<dbReference type="GO" id="GO:0000155">
    <property type="term" value="F:phosphorelay sensor kinase activity"/>
    <property type="evidence" value="ECO:0007669"/>
    <property type="project" value="InterPro"/>
</dbReference>
<organism evidence="18">
    <name type="scientific">Planktothricoides raciborskii GIHE-MW2</name>
    <dbReference type="NCBI Taxonomy" id="2792601"/>
    <lineage>
        <taxon>Bacteria</taxon>
        <taxon>Bacillati</taxon>
        <taxon>Cyanobacteriota</taxon>
        <taxon>Cyanophyceae</taxon>
        <taxon>Oscillatoriophycideae</taxon>
        <taxon>Oscillatoriales</taxon>
        <taxon>Oscillatoriaceae</taxon>
        <taxon>Planktothricoides</taxon>
    </lineage>
</organism>
<evidence type="ECO:0000256" key="10">
    <source>
        <dbReference type="ARBA" id="ARBA00022840"/>
    </source>
</evidence>
<dbReference type="InterPro" id="IPR035965">
    <property type="entry name" value="PAS-like_dom_sf"/>
</dbReference>
<evidence type="ECO:0000256" key="5">
    <source>
        <dbReference type="ARBA" id="ARBA00022553"/>
    </source>
</evidence>
<dbReference type="PANTHER" id="PTHR43065">
    <property type="entry name" value="SENSOR HISTIDINE KINASE"/>
    <property type="match status" value="1"/>
</dbReference>
<evidence type="ECO:0000259" key="16">
    <source>
        <dbReference type="PROSITE" id="PS50112"/>
    </source>
</evidence>
<dbReference type="SUPFAM" id="SSF55874">
    <property type="entry name" value="ATPase domain of HSP90 chaperone/DNA topoisomerase II/histidine kinase"/>
    <property type="match status" value="1"/>
</dbReference>
<dbReference type="PRINTS" id="PR00344">
    <property type="entry name" value="BCTRLSENSOR"/>
</dbReference>
<evidence type="ECO:0000259" key="17">
    <source>
        <dbReference type="PROSITE" id="PS50113"/>
    </source>
</evidence>
<dbReference type="SMART" id="SM00387">
    <property type="entry name" value="HATPase_c"/>
    <property type="match status" value="1"/>
</dbReference>
<evidence type="ECO:0000256" key="1">
    <source>
        <dbReference type="ARBA" id="ARBA00000085"/>
    </source>
</evidence>
<dbReference type="Pfam" id="PF08448">
    <property type="entry name" value="PAS_4"/>
    <property type="match status" value="1"/>
</dbReference>
<evidence type="ECO:0000256" key="8">
    <source>
        <dbReference type="ARBA" id="ARBA00022741"/>
    </source>
</evidence>
<gene>
    <name evidence="18" type="ORF">ABWT76_003142</name>
</gene>